<feature type="transmembrane region" description="Helical" evidence="5">
    <location>
        <begin position="46"/>
        <end position="66"/>
    </location>
</feature>
<gene>
    <name evidence="7" type="primary">ycf38</name>
</gene>
<feature type="transmembrane region" description="Helical" evidence="5">
    <location>
        <begin position="258"/>
        <end position="281"/>
    </location>
</feature>
<dbReference type="PIRSF" id="PIRSF006648">
    <property type="entry name" value="DrrB"/>
    <property type="match status" value="1"/>
</dbReference>
<reference evidence="7" key="1">
    <citation type="journal article" date="2014" name="Mol. Phylogenet. Evol.">
        <title>Nucleotide substitution analyses of the glaucophyte Cyanophora suggest an ancestrally lower mutation rate in plastid vs mitochondrial DNA for the Archaeplastida.</title>
        <authorList>
            <person name="Smith D.R."/>
            <person name="Jackson C.J."/>
            <person name="Reyes-Prieto A."/>
        </authorList>
    </citation>
    <scope>NUCLEOTIDE SEQUENCE</scope>
    <source>
        <strain evidence="7">NIES-763</strain>
    </source>
</reference>
<comment type="subcellular location">
    <subcellularLocation>
        <location evidence="1">Membrane</location>
        <topology evidence="1">Multi-pass membrane protein</topology>
    </subcellularLocation>
</comment>
<dbReference type="Pfam" id="PF01061">
    <property type="entry name" value="ABC2_membrane"/>
    <property type="match status" value="1"/>
</dbReference>
<feature type="transmembrane region" description="Helical" evidence="5">
    <location>
        <begin position="127"/>
        <end position="157"/>
    </location>
</feature>
<feature type="transmembrane region" description="Helical" evidence="5">
    <location>
        <begin position="86"/>
        <end position="106"/>
    </location>
</feature>
<dbReference type="InterPro" id="IPR047817">
    <property type="entry name" value="ABC2_TM_bact-type"/>
</dbReference>
<evidence type="ECO:0000313" key="7">
    <source>
        <dbReference type="EMBL" id="AIU44640.1"/>
    </source>
</evidence>
<organism evidence="7">
    <name type="scientific">Cyanophora paradoxa</name>
    <dbReference type="NCBI Taxonomy" id="2762"/>
    <lineage>
        <taxon>Eukaryota</taxon>
        <taxon>Glaucocystophyceae</taxon>
        <taxon>Cyanophorales</taxon>
        <taxon>Cyanophoraceae</taxon>
        <taxon>Cyanophora</taxon>
    </lineage>
</organism>
<dbReference type="PANTHER" id="PTHR43229">
    <property type="entry name" value="NODULATION PROTEIN J"/>
    <property type="match status" value="1"/>
</dbReference>
<evidence type="ECO:0000259" key="6">
    <source>
        <dbReference type="PROSITE" id="PS51012"/>
    </source>
</evidence>
<keyword evidence="4 5" id="KW-0472">Membrane</keyword>
<sequence>MNFKLQNLRLSRLNEQKSFSFTSFFSLQELIVLVKRLFIQLKRRPITLISGILQPLLWLILFGALFQKAPFAVSNLENNYLQFFYPGILVFTAFAGSLNSSLPLIFDREFGFLNRLLVAPLNSRFSILFSSAFFISVLSFIQVFFIMLFGILLGIQLPSLESLLVSFFFLFLLIIGITTFSILLALLLPTHIELIAVIFVLNLPLLFSSTALAPLDFMPSWLQIISCLNPLTYTIEPIRFLYSNSTWLFSSSLFNLPLFSINIGQSLIILIVFDLIGFILFKKILKSIFI</sequence>
<dbReference type="PROSITE" id="PS51012">
    <property type="entry name" value="ABC_TM2"/>
    <property type="match status" value="1"/>
</dbReference>
<dbReference type="GO" id="GO:0140359">
    <property type="term" value="F:ABC-type transporter activity"/>
    <property type="evidence" value="ECO:0007669"/>
    <property type="project" value="InterPro"/>
</dbReference>
<dbReference type="EMBL" id="KM198929">
    <property type="protein sequence ID" value="AIU44640.1"/>
    <property type="molecule type" value="Genomic_DNA"/>
</dbReference>
<dbReference type="GO" id="GO:0043190">
    <property type="term" value="C:ATP-binding cassette (ABC) transporter complex"/>
    <property type="evidence" value="ECO:0007669"/>
    <property type="project" value="InterPro"/>
</dbReference>
<evidence type="ECO:0000256" key="3">
    <source>
        <dbReference type="ARBA" id="ARBA00022989"/>
    </source>
</evidence>
<dbReference type="PANTHER" id="PTHR43229:SF2">
    <property type="entry name" value="NODULATION PROTEIN J"/>
    <property type="match status" value="1"/>
</dbReference>
<keyword evidence="2 5" id="KW-0812">Transmembrane</keyword>
<feature type="domain" description="ABC transmembrane type-2" evidence="6">
    <location>
        <begin position="46"/>
        <end position="284"/>
    </location>
</feature>
<feature type="transmembrane region" description="Helical" evidence="5">
    <location>
        <begin position="163"/>
        <end position="187"/>
    </location>
</feature>
<dbReference type="InterPro" id="IPR051784">
    <property type="entry name" value="Nod_factor_ABC_transporter"/>
</dbReference>
<protein>
    <recommendedName>
        <fullName evidence="6">ABC transmembrane type-2 domain-containing protein</fullName>
    </recommendedName>
</protein>
<keyword evidence="7" id="KW-0934">Plastid</keyword>
<reference evidence="7" key="2">
    <citation type="submission" date="2014-07" db="EMBL/GenBank/DDBJ databases">
        <authorList>
            <person name="David S.R."/>
            <person name="Jackson C.J."/>
            <person name="Adrian R.-P."/>
        </authorList>
    </citation>
    <scope>NUCLEOTIDE SEQUENCE</scope>
    <source>
        <strain evidence="7">NIES-763</strain>
    </source>
</reference>
<evidence type="ECO:0000256" key="5">
    <source>
        <dbReference type="SAM" id="Phobius"/>
    </source>
</evidence>
<keyword evidence="3 5" id="KW-1133">Transmembrane helix</keyword>
<evidence type="ECO:0000256" key="2">
    <source>
        <dbReference type="ARBA" id="ARBA00022692"/>
    </source>
</evidence>
<accession>A0A097PBL4</accession>
<dbReference type="InterPro" id="IPR000412">
    <property type="entry name" value="ABC_2_transport"/>
</dbReference>
<proteinExistence type="predicted"/>
<name>A0A097PBL4_CYAPA</name>
<dbReference type="InterPro" id="IPR013525">
    <property type="entry name" value="ABC2_TM"/>
</dbReference>
<evidence type="ECO:0000256" key="4">
    <source>
        <dbReference type="ARBA" id="ARBA00023136"/>
    </source>
</evidence>
<evidence type="ECO:0000256" key="1">
    <source>
        <dbReference type="ARBA" id="ARBA00004141"/>
    </source>
</evidence>
<geneLocation type="plastid" evidence="7"/>
<dbReference type="AlphaFoldDB" id="A0A097PBL4"/>
<feature type="transmembrane region" description="Helical" evidence="5">
    <location>
        <begin position="194"/>
        <end position="213"/>
    </location>
</feature>